<evidence type="ECO:0000313" key="2">
    <source>
        <dbReference type="EMBL" id="KZM22859.1"/>
    </source>
</evidence>
<feature type="region of interest" description="Disordered" evidence="1">
    <location>
        <begin position="446"/>
        <end position="476"/>
    </location>
</feature>
<organism evidence="2 3">
    <name type="scientific">Didymella rabiei</name>
    <name type="common">Chickpea ascochyta blight fungus</name>
    <name type="synonym">Mycosphaerella rabiei</name>
    <dbReference type="NCBI Taxonomy" id="5454"/>
    <lineage>
        <taxon>Eukaryota</taxon>
        <taxon>Fungi</taxon>
        <taxon>Dikarya</taxon>
        <taxon>Ascomycota</taxon>
        <taxon>Pezizomycotina</taxon>
        <taxon>Dothideomycetes</taxon>
        <taxon>Pleosporomycetidae</taxon>
        <taxon>Pleosporales</taxon>
        <taxon>Pleosporineae</taxon>
        <taxon>Didymellaceae</taxon>
        <taxon>Ascochyta</taxon>
    </lineage>
</organism>
<proteinExistence type="predicted"/>
<feature type="region of interest" description="Disordered" evidence="1">
    <location>
        <begin position="95"/>
        <end position="129"/>
    </location>
</feature>
<dbReference type="PANTHER" id="PTHR28283">
    <property type="entry name" value="3',5'-CYCLIC-NUCLEOTIDE PHOSPHODIESTERASE 1"/>
    <property type="match status" value="1"/>
</dbReference>
<dbReference type="GO" id="GO:1902660">
    <property type="term" value="P:negative regulation of glucose mediated signaling pathway"/>
    <property type="evidence" value="ECO:0007669"/>
    <property type="project" value="TreeGrafter"/>
</dbReference>
<gene>
    <name evidence="2" type="ORF">ST47_g5995</name>
</gene>
<keyword evidence="3" id="KW-1185">Reference proteome</keyword>
<dbReference type="AlphaFoldDB" id="A0A163D2E1"/>
<sequence>MKDSDGHREVRRSSSHSYEPAIQVICLGAGGGPTEDNVTGFLVRSTATKWSKNSVLAVDAGSHLAAITRILEQHFPLVSEPLSQSPSKVDSIHDDGVQINDNGTSPTTEHIPTDDDDDSGIETPVSEDGMPPEIITLLDGVFAGLPFPNASARANALHVVREHISTYLITHPHLDHLSGFVINTAAFHNTSRPKRLAALPSTVHAIKTHIFNNIIWPNLTDEDGGVGLVSFQRLAEGGNIALGQGRGRGYIEVCDGLGVKGFKVSHGHCMRGPGHVHRGSNAGLQETPGLQHTVAALHQGEIREGRSHSISMPVPHSQPGTPGTGPFGGDHDRRSSHVAANTTIPADHCVIDSSAFFIRTESTLTTPTKEILIFGDVEPDSLSLSPRTAHIWSEAAPKIASGILTGIFIECSYTNAQADAVLFGHLAPRHLLAELHNLADMVREARREHEQAREAARQGRKRKRASQNLLLDGPVKSRTWHPGIKNFDPSLFSIRPPSQTDDDLTDCAPSSGPTGTHTPNPHDAHYATPSLPQKPYVSHSSAAAALNLNNVSAGHNRALLSTAFEAPLKGLKVVVIHVKDPCDDGPLVGDTILRQLQEGEMKMNGDGMGLGCSFEISKSGDAYWF</sequence>
<dbReference type="Pfam" id="PF02112">
    <property type="entry name" value="PDEase_II"/>
    <property type="match status" value="2"/>
</dbReference>
<dbReference type="InterPro" id="IPR000396">
    <property type="entry name" value="Pdiesterase2"/>
</dbReference>
<dbReference type="OrthoDB" id="249703at2759"/>
<feature type="compositionally biased region" description="Polar residues" evidence="1">
    <location>
        <begin position="99"/>
        <end position="110"/>
    </location>
</feature>
<dbReference type="STRING" id="5454.A0A163D2E1"/>
<reference evidence="2 3" key="1">
    <citation type="journal article" date="2016" name="Sci. Rep.">
        <title>Draft genome sequencing and secretome analysis of fungal phytopathogen Ascochyta rabiei provides insight into the necrotrophic effector repertoire.</title>
        <authorList>
            <person name="Verma S."/>
            <person name="Gazara R.K."/>
            <person name="Nizam S."/>
            <person name="Parween S."/>
            <person name="Chattopadhyay D."/>
            <person name="Verma P.K."/>
        </authorList>
    </citation>
    <scope>NUCLEOTIDE SEQUENCE [LARGE SCALE GENOMIC DNA]</scope>
    <source>
        <strain evidence="2 3">ArDII</strain>
    </source>
</reference>
<feature type="region of interest" description="Disordered" evidence="1">
    <location>
        <begin position="498"/>
        <end position="532"/>
    </location>
</feature>
<dbReference type="PRINTS" id="PR00388">
    <property type="entry name" value="PDIESTERASE2"/>
</dbReference>
<feature type="region of interest" description="Disordered" evidence="1">
    <location>
        <begin position="314"/>
        <end position="335"/>
    </location>
</feature>
<dbReference type="Gene3D" id="3.60.15.10">
    <property type="entry name" value="Ribonuclease Z/Hydroxyacylglutathione hydrolase-like"/>
    <property type="match status" value="1"/>
</dbReference>
<dbReference type="Proteomes" id="UP000076837">
    <property type="component" value="Unassembled WGS sequence"/>
</dbReference>
<dbReference type="GO" id="GO:0006198">
    <property type="term" value="P:cAMP catabolic process"/>
    <property type="evidence" value="ECO:0007669"/>
    <property type="project" value="InterPro"/>
</dbReference>
<dbReference type="PANTHER" id="PTHR28283:SF1">
    <property type="entry name" value="3',5'-CYCLIC-NUCLEOTIDE PHOSPHODIESTERASE 1"/>
    <property type="match status" value="1"/>
</dbReference>
<accession>A0A163D2E1</accession>
<name>A0A163D2E1_DIDRA</name>
<evidence type="ECO:0000313" key="3">
    <source>
        <dbReference type="Proteomes" id="UP000076837"/>
    </source>
</evidence>
<dbReference type="CDD" id="cd07735">
    <property type="entry name" value="class_II_PDE_MBL-fold"/>
    <property type="match status" value="1"/>
</dbReference>
<dbReference type="SUPFAM" id="SSF56281">
    <property type="entry name" value="Metallo-hydrolase/oxidoreductase"/>
    <property type="match status" value="1"/>
</dbReference>
<dbReference type="GO" id="GO:0004115">
    <property type="term" value="F:3',5'-cyclic-AMP phosphodiesterase activity"/>
    <property type="evidence" value="ECO:0007669"/>
    <property type="project" value="InterPro"/>
</dbReference>
<dbReference type="EMBL" id="JYNV01000206">
    <property type="protein sequence ID" value="KZM22859.1"/>
    <property type="molecule type" value="Genomic_DNA"/>
</dbReference>
<evidence type="ECO:0000256" key="1">
    <source>
        <dbReference type="SAM" id="MobiDB-lite"/>
    </source>
</evidence>
<dbReference type="InterPro" id="IPR036866">
    <property type="entry name" value="RibonucZ/Hydroxyglut_hydro"/>
</dbReference>
<comment type="caution">
    <text evidence="2">The sequence shown here is derived from an EMBL/GenBank/DDBJ whole genome shotgun (WGS) entry which is preliminary data.</text>
</comment>
<feature type="compositionally biased region" description="Basic and acidic residues" evidence="1">
    <location>
        <begin position="446"/>
        <end position="457"/>
    </location>
</feature>
<dbReference type="GO" id="GO:0047555">
    <property type="term" value="F:3',5'-cyclic-GMP phosphodiesterase activity"/>
    <property type="evidence" value="ECO:0007669"/>
    <property type="project" value="TreeGrafter"/>
</dbReference>
<protein>
    <submittedName>
        <fullName evidence="2">3',5'-cyclic-AMP phosphodiesterase</fullName>
    </submittedName>
</protein>